<name>A0A523W731_UNCAE</name>
<organism evidence="1 2">
    <name type="scientific">Aerophobetes bacterium</name>
    <dbReference type="NCBI Taxonomy" id="2030807"/>
    <lineage>
        <taxon>Bacteria</taxon>
        <taxon>Candidatus Aerophobota</taxon>
    </lineage>
</organism>
<sequence>MLVVVMQSSEEYLEFLGQLAKKRGIKGTTLGKKKGIGTELIGPAENFVFPLGRTSGAYDGAFVAIVEGEEGRRR</sequence>
<comment type="caution">
    <text evidence="1">The sequence shown here is derived from an EMBL/GenBank/DDBJ whole genome shotgun (WGS) entry which is preliminary data.</text>
</comment>
<proteinExistence type="predicted"/>
<reference evidence="1 2" key="1">
    <citation type="submission" date="2019-03" db="EMBL/GenBank/DDBJ databases">
        <title>Metabolic potential of uncultured bacteria and archaea associated with petroleum seepage in deep-sea sediments.</title>
        <authorList>
            <person name="Dong X."/>
            <person name="Hubert C."/>
        </authorList>
    </citation>
    <scope>NUCLEOTIDE SEQUENCE [LARGE SCALE GENOMIC DNA]</scope>
    <source>
        <strain evidence="1">E29_bin52</strain>
    </source>
</reference>
<dbReference type="EMBL" id="SOIZ01000156">
    <property type="protein sequence ID" value="TET62833.1"/>
    <property type="molecule type" value="Genomic_DNA"/>
</dbReference>
<dbReference type="AlphaFoldDB" id="A0A523W731"/>
<gene>
    <name evidence="1" type="ORF">E3J48_03685</name>
</gene>
<dbReference type="Proteomes" id="UP000319130">
    <property type="component" value="Unassembled WGS sequence"/>
</dbReference>
<protein>
    <submittedName>
        <fullName evidence="1">Uncharacterized protein</fullName>
    </submittedName>
</protein>
<evidence type="ECO:0000313" key="2">
    <source>
        <dbReference type="Proteomes" id="UP000319130"/>
    </source>
</evidence>
<accession>A0A523W731</accession>
<evidence type="ECO:0000313" key="1">
    <source>
        <dbReference type="EMBL" id="TET62833.1"/>
    </source>
</evidence>